<dbReference type="GO" id="GO:0047527">
    <property type="term" value="F:2,3-dihydroxybenzoate-serine ligase activity"/>
    <property type="evidence" value="ECO:0007669"/>
    <property type="project" value="TreeGrafter"/>
</dbReference>
<evidence type="ECO:0000259" key="5">
    <source>
        <dbReference type="PROSITE" id="PS50075"/>
    </source>
</evidence>
<comment type="cofactor">
    <cofactor evidence="1">
        <name>pantetheine 4'-phosphate</name>
        <dbReference type="ChEBI" id="CHEBI:47942"/>
    </cofactor>
</comment>
<dbReference type="GO" id="GO:0043041">
    <property type="term" value="P:amino acid activation for nonribosomal peptide biosynthetic process"/>
    <property type="evidence" value="ECO:0007669"/>
    <property type="project" value="TreeGrafter"/>
</dbReference>
<sequence>MSKPPPDPTRVPELIAMYPLSFGQEQMWLVDQLLGPAALSAPALSLRVTGPLDVPALRQSFATITERHAVLRSTFHFGGETCRQEVDASTEPDFALVELSTDPGIVRERCVDEVRRGFDLTRDRPVRVRVYRLSEQEHVVLVVRHHIVWDAESGVIFARELESLYRRAVAGDGPELPVLSTQYGEIARSQRDELSGERLASLLGKARDAVGEPPPVPLSSRPGPAAGGLQSMPLPDEVAERVLDVARSCRLTPYIVLAALFRSWWAGAVGVPAVLLGTPVSARTKSAHQDLIGYFVNLVVSRVDVEGATTVRELLAYERAAVLGTLATRELPYELLARSYGRSADDPLLQVSFTYQQVDLPALDLPGLQTSLFDLEAPGLPALPLMVAVGRTETGMLMEWAHRDERDAELVRQLAAGFVDGLGAALSDLDRRLDELSWSPVELTGGLSPDRGGTTVTWLADDAGAPPVTLLEKELAAAWSELIGVEVEGVETSFFGLGGHSLLVAKLAVRLSELFGVPVRIADLMERPTIAAQAVLIEGLLEAQIASLEVDEVDRLVQELAAREIR</sequence>
<evidence type="ECO:0000313" key="6">
    <source>
        <dbReference type="EMBL" id="TCC06295.1"/>
    </source>
</evidence>
<evidence type="ECO:0000256" key="1">
    <source>
        <dbReference type="ARBA" id="ARBA00001957"/>
    </source>
</evidence>
<keyword evidence="7" id="KW-1185">Reference proteome</keyword>
<dbReference type="GO" id="GO:0031177">
    <property type="term" value="F:phosphopantetheine binding"/>
    <property type="evidence" value="ECO:0007669"/>
    <property type="project" value="InterPro"/>
</dbReference>
<dbReference type="AlphaFoldDB" id="A0A4R0H612"/>
<dbReference type="EMBL" id="SJJZ01000003">
    <property type="protein sequence ID" value="TCC06295.1"/>
    <property type="molecule type" value="Genomic_DNA"/>
</dbReference>
<dbReference type="SMART" id="SM00823">
    <property type="entry name" value="PKS_PP"/>
    <property type="match status" value="1"/>
</dbReference>
<dbReference type="PANTHER" id="PTHR45527">
    <property type="entry name" value="NONRIBOSOMAL PEPTIDE SYNTHETASE"/>
    <property type="match status" value="1"/>
</dbReference>
<accession>A0A4R0H612</accession>
<dbReference type="PROSITE" id="PS50075">
    <property type="entry name" value="CARRIER"/>
    <property type="match status" value="1"/>
</dbReference>
<reference evidence="6 7" key="1">
    <citation type="submission" date="2019-02" db="EMBL/GenBank/DDBJ databases">
        <title>Kribbella capetownensis sp. nov. and Kribbella speibonae sp. nov., isolated from soil.</title>
        <authorList>
            <person name="Curtis S.M."/>
            <person name="Norton I."/>
            <person name="Everest G.J."/>
            <person name="Meyers P.R."/>
        </authorList>
    </citation>
    <scope>NUCLEOTIDE SEQUENCE [LARGE SCALE GENOMIC DNA]</scope>
    <source>
        <strain evidence="6 7">KCTC 29219</strain>
    </source>
</reference>
<dbReference type="SUPFAM" id="SSF47336">
    <property type="entry name" value="ACP-like"/>
    <property type="match status" value="1"/>
</dbReference>
<dbReference type="GO" id="GO:0008610">
    <property type="term" value="P:lipid biosynthetic process"/>
    <property type="evidence" value="ECO:0007669"/>
    <property type="project" value="UniProtKB-ARBA"/>
</dbReference>
<keyword evidence="3" id="KW-0597">Phosphoprotein</keyword>
<dbReference type="InterPro" id="IPR029058">
    <property type="entry name" value="AB_hydrolase_fold"/>
</dbReference>
<dbReference type="Proteomes" id="UP000292346">
    <property type="component" value="Unassembled WGS sequence"/>
</dbReference>
<dbReference type="GO" id="GO:0009366">
    <property type="term" value="C:enterobactin synthetase complex"/>
    <property type="evidence" value="ECO:0007669"/>
    <property type="project" value="TreeGrafter"/>
</dbReference>
<evidence type="ECO:0000313" key="7">
    <source>
        <dbReference type="Proteomes" id="UP000292346"/>
    </source>
</evidence>
<gene>
    <name evidence="6" type="ORF">E0H45_30690</name>
</gene>
<feature type="region of interest" description="Disordered" evidence="4">
    <location>
        <begin position="208"/>
        <end position="227"/>
    </location>
</feature>
<dbReference type="InterPro" id="IPR020806">
    <property type="entry name" value="PKS_PP-bd"/>
</dbReference>
<dbReference type="Pfam" id="PF00550">
    <property type="entry name" value="PP-binding"/>
    <property type="match status" value="1"/>
</dbReference>
<name>A0A4R0H612_9ACTN</name>
<dbReference type="RefSeq" id="WP_131343639.1">
    <property type="nucleotide sequence ID" value="NZ_SJJZ01000003.1"/>
</dbReference>
<comment type="caution">
    <text evidence="6">The sequence shown here is derived from an EMBL/GenBank/DDBJ whole genome shotgun (WGS) entry which is preliminary data.</text>
</comment>
<dbReference type="OrthoDB" id="2472181at2"/>
<organism evidence="6 7">
    <name type="scientific">Kribbella soli</name>
    <dbReference type="NCBI Taxonomy" id="1124743"/>
    <lineage>
        <taxon>Bacteria</taxon>
        <taxon>Bacillati</taxon>
        <taxon>Actinomycetota</taxon>
        <taxon>Actinomycetes</taxon>
        <taxon>Propionibacteriales</taxon>
        <taxon>Kribbellaceae</taxon>
        <taxon>Kribbella</taxon>
    </lineage>
</organism>
<dbReference type="InterPro" id="IPR023213">
    <property type="entry name" value="CAT-like_dom_sf"/>
</dbReference>
<dbReference type="Gene3D" id="3.30.559.10">
    <property type="entry name" value="Chloramphenicol acetyltransferase-like domain"/>
    <property type="match status" value="1"/>
</dbReference>
<dbReference type="GO" id="GO:0009239">
    <property type="term" value="P:enterobactin biosynthetic process"/>
    <property type="evidence" value="ECO:0007669"/>
    <property type="project" value="TreeGrafter"/>
</dbReference>
<dbReference type="PANTHER" id="PTHR45527:SF1">
    <property type="entry name" value="FATTY ACID SYNTHASE"/>
    <property type="match status" value="1"/>
</dbReference>
<dbReference type="InterPro" id="IPR006162">
    <property type="entry name" value="Ppantetheine_attach_site"/>
</dbReference>
<dbReference type="PROSITE" id="PS00012">
    <property type="entry name" value="PHOSPHOPANTETHEINE"/>
    <property type="match status" value="1"/>
</dbReference>
<dbReference type="GO" id="GO:0005829">
    <property type="term" value="C:cytosol"/>
    <property type="evidence" value="ECO:0007669"/>
    <property type="project" value="TreeGrafter"/>
</dbReference>
<dbReference type="Gene3D" id="3.40.50.1820">
    <property type="entry name" value="alpha/beta hydrolase"/>
    <property type="match status" value="1"/>
</dbReference>
<dbReference type="Gene3D" id="3.30.559.30">
    <property type="entry name" value="Nonribosomal peptide synthetase, condensation domain"/>
    <property type="match status" value="1"/>
</dbReference>
<feature type="domain" description="Carrier" evidence="5">
    <location>
        <begin position="466"/>
        <end position="541"/>
    </location>
</feature>
<dbReference type="InterPro" id="IPR036736">
    <property type="entry name" value="ACP-like_sf"/>
</dbReference>
<dbReference type="InterPro" id="IPR001242">
    <property type="entry name" value="Condensation_dom"/>
</dbReference>
<keyword evidence="2" id="KW-0596">Phosphopantetheine</keyword>
<dbReference type="InterPro" id="IPR009081">
    <property type="entry name" value="PP-bd_ACP"/>
</dbReference>
<dbReference type="Pfam" id="PF00668">
    <property type="entry name" value="Condensation"/>
    <property type="match status" value="1"/>
</dbReference>
<proteinExistence type="predicted"/>
<evidence type="ECO:0000256" key="3">
    <source>
        <dbReference type="ARBA" id="ARBA00022553"/>
    </source>
</evidence>
<evidence type="ECO:0000256" key="4">
    <source>
        <dbReference type="SAM" id="MobiDB-lite"/>
    </source>
</evidence>
<dbReference type="SUPFAM" id="SSF52777">
    <property type="entry name" value="CoA-dependent acyltransferases"/>
    <property type="match status" value="2"/>
</dbReference>
<protein>
    <recommendedName>
        <fullName evidence="5">Carrier domain-containing protein</fullName>
    </recommendedName>
</protein>
<evidence type="ECO:0000256" key="2">
    <source>
        <dbReference type="ARBA" id="ARBA00022450"/>
    </source>
</evidence>